<proteinExistence type="predicted"/>
<evidence type="ECO:0000256" key="7">
    <source>
        <dbReference type="ARBA" id="ARBA00022777"/>
    </source>
</evidence>
<dbReference type="Pfam" id="PF00512">
    <property type="entry name" value="HisKA"/>
    <property type="match status" value="1"/>
</dbReference>
<dbReference type="GO" id="GO:0000155">
    <property type="term" value="F:phosphorelay sensor kinase activity"/>
    <property type="evidence" value="ECO:0007669"/>
    <property type="project" value="InterPro"/>
</dbReference>
<dbReference type="InterPro" id="IPR003660">
    <property type="entry name" value="HAMP_dom"/>
</dbReference>
<evidence type="ECO:0000313" key="14">
    <source>
        <dbReference type="EMBL" id="CAB4567922.1"/>
    </source>
</evidence>
<evidence type="ECO:0000259" key="12">
    <source>
        <dbReference type="PROSITE" id="PS50109"/>
    </source>
</evidence>
<keyword evidence="8 11" id="KW-1133">Transmembrane helix</keyword>
<dbReference type="PRINTS" id="PR00344">
    <property type="entry name" value="BCTRLSENSOR"/>
</dbReference>
<evidence type="ECO:0000256" key="6">
    <source>
        <dbReference type="ARBA" id="ARBA00022692"/>
    </source>
</evidence>
<keyword evidence="5" id="KW-0808">Transferase</keyword>
<dbReference type="InterPro" id="IPR036890">
    <property type="entry name" value="HATPase_C_sf"/>
</dbReference>
<feature type="domain" description="HAMP" evidence="13">
    <location>
        <begin position="181"/>
        <end position="234"/>
    </location>
</feature>
<evidence type="ECO:0000256" key="1">
    <source>
        <dbReference type="ARBA" id="ARBA00000085"/>
    </source>
</evidence>
<dbReference type="SUPFAM" id="SSF47384">
    <property type="entry name" value="Homodimeric domain of signal transducing histidine kinase"/>
    <property type="match status" value="1"/>
</dbReference>
<evidence type="ECO:0000256" key="9">
    <source>
        <dbReference type="ARBA" id="ARBA00023012"/>
    </source>
</evidence>
<evidence type="ECO:0000256" key="10">
    <source>
        <dbReference type="ARBA" id="ARBA00023136"/>
    </source>
</evidence>
<dbReference type="SMART" id="SM00304">
    <property type="entry name" value="HAMP"/>
    <property type="match status" value="1"/>
</dbReference>
<dbReference type="Gene3D" id="6.10.340.10">
    <property type="match status" value="1"/>
</dbReference>
<evidence type="ECO:0000256" key="8">
    <source>
        <dbReference type="ARBA" id="ARBA00022989"/>
    </source>
</evidence>
<dbReference type="PROSITE" id="PS50885">
    <property type="entry name" value="HAMP"/>
    <property type="match status" value="1"/>
</dbReference>
<gene>
    <name evidence="14" type="ORF">UFOPK1619_00763</name>
</gene>
<dbReference type="PANTHER" id="PTHR45436">
    <property type="entry name" value="SENSOR HISTIDINE KINASE YKOH"/>
    <property type="match status" value="1"/>
</dbReference>
<dbReference type="Pfam" id="PF02518">
    <property type="entry name" value="HATPase_c"/>
    <property type="match status" value="1"/>
</dbReference>
<evidence type="ECO:0000256" key="2">
    <source>
        <dbReference type="ARBA" id="ARBA00004370"/>
    </source>
</evidence>
<dbReference type="SUPFAM" id="SSF55874">
    <property type="entry name" value="ATPase domain of HSP90 chaperone/DNA topoisomerase II/histidine kinase"/>
    <property type="match status" value="1"/>
</dbReference>
<dbReference type="InterPro" id="IPR003661">
    <property type="entry name" value="HisK_dim/P_dom"/>
</dbReference>
<keyword evidence="4" id="KW-0597">Phosphoprotein</keyword>
<protein>
    <recommendedName>
        <fullName evidence="3">histidine kinase</fullName>
        <ecNumber evidence="3">2.7.13.3</ecNumber>
    </recommendedName>
</protein>
<dbReference type="CDD" id="cd06225">
    <property type="entry name" value="HAMP"/>
    <property type="match status" value="1"/>
</dbReference>
<dbReference type="Gene3D" id="3.30.565.10">
    <property type="entry name" value="Histidine kinase-like ATPase, C-terminal domain"/>
    <property type="match status" value="1"/>
</dbReference>
<evidence type="ECO:0000256" key="5">
    <source>
        <dbReference type="ARBA" id="ARBA00022679"/>
    </source>
</evidence>
<comment type="subcellular location">
    <subcellularLocation>
        <location evidence="2">Membrane</location>
    </subcellularLocation>
</comment>
<organism evidence="14">
    <name type="scientific">freshwater metagenome</name>
    <dbReference type="NCBI Taxonomy" id="449393"/>
    <lineage>
        <taxon>unclassified sequences</taxon>
        <taxon>metagenomes</taxon>
        <taxon>ecological metagenomes</taxon>
    </lineage>
</organism>
<reference evidence="14" key="1">
    <citation type="submission" date="2020-05" db="EMBL/GenBank/DDBJ databases">
        <authorList>
            <person name="Chiriac C."/>
            <person name="Salcher M."/>
            <person name="Ghai R."/>
            <person name="Kavagutti S V."/>
        </authorList>
    </citation>
    <scope>NUCLEOTIDE SEQUENCE</scope>
</reference>
<dbReference type="SMART" id="SM00387">
    <property type="entry name" value="HATPase_c"/>
    <property type="match status" value="1"/>
</dbReference>
<evidence type="ECO:0000259" key="13">
    <source>
        <dbReference type="PROSITE" id="PS50885"/>
    </source>
</evidence>
<keyword evidence="7" id="KW-0418">Kinase</keyword>
<comment type="catalytic activity">
    <reaction evidence="1">
        <text>ATP + protein L-histidine = ADP + protein N-phospho-L-histidine.</text>
        <dbReference type="EC" id="2.7.13.3"/>
    </reaction>
</comment>
<dbReference type="InterPro" id="IPR003594">
    <property type="entry name" value="HATPase_dom"/>
</dbReference>
<dbReference type="EMBL" id="CAEZTI010000148">
    <property type="protein sequence ID" value="CAB4567922.1"/>
    <property type="molecule type" value="Genomic_DNA"/>
</dbReference>
<evidence type="ECO:0000256" key="4">
    <source>
        <dbReference type="ARBA" id="ARBA00022553"/>
    </source>
</evidence>
<dbReference type="GO" id="GO:0005886">
    <property type="term" value="C:plasma membrane"/>
    <property type="evidence" value="ECO:0007669"/>
    <property type="project" value="TreeGrafter"/>
</dbReference>
<dbReference type="PANTHER" id="PTHR45436:SF5">
    <property type="entry name" value="SENSOR HISTIDINE KINASE TRCS"/>
    <property type="match status" value="1"/>
</dbReference>
<keyword evidence="9" id="KW-0902">Two-component regulatory system</keyword>
<dbReference type="EC" id="2.7.13.3" evidence="3"/>
<keyword evidence="6 11" id="KW-0812">Transmembrane</keyword>
<evidence type="ECO:0000256" key="3">
    <source>
        <dbReference type="ARBA" id="ARBA00012438"/>
    </source>
</evidence>
<evidence type="ECO:0000256" key="11">
    <source>
        <dbReference type="SAM" id="Phobius"/>
    </source>
</evidence>
<feature type="transmembrane region" description="Helical" evidence="11">
    <location>
        <begin position="160"/>
        <end position="180"/>
    </location>
</feature>
<dbReference type="SUPFAM" id="SSF158472">
    <property type="entry name" value="HAMP domain-like"/>
    <property type="match status" value="1"/>
</dbReference>
<feature type="domain" description="Histidine kinase" evidence="12">
    <location>
        <begin position="242"/>
        <end position="445"/>
    </location>
</feature>
<dbReference type="Pfam" id="PF00672">
    <property type="entry name" value="HAMP"/>
    <property type="match status" value="1"/>
</dbReference>
<name>A0A6J6DUX6_9ZZZZ</name>
<keyword evidence="10 11" id="KW-0472">Membrane</keyword>
<dbReference type="PROSITE" id="PS50109">
    <property type="entry name" value="HIS_KIN"/>
    <property type="match status" value="1"/>
</dbReference>
<dbReference type="InterPro" id="IPR050428">
    <property type="entry name" value="TCS_sensor_his_kinase"/>
</dbReference>
<dbReference type="InterPro" id="IPR004358">
    <property type="entry name" value="Sig_transdc_His_kin-like_C"/>
</dbReference>
<dbReference type="Gene3D" id="1.10.287.130">
    <property type="match status" value="1"/>
</dbReference>
<dbReference type="AlphaFoldDB" id="A0A6J6DUX6"/>
<sequence>MNLRTRFALIAGVLVFILATVMSVGAYRIASSQLENQVQTSLEQRITRILNIMARPNFSWRDSFGPGPVNQAIMQTEVDAITQVVLPNGQVLGRREYPQLPIENADKALSFDGKRVHKSSTIIDGHTFRTMTVLANDGSLIQVAKDTQILIDARNGMRTWFPLFAALAVMVSAVIGWLFAGRVSKPIENLALTADDIAQTQDLERRITVSGNDEVARLSTSFNTMLTALSKSMNRQRQLVQDASHELRTPLTSLRANSELLERASVSDADRAAILADMRAEIDELTALSTELSALAIDQKAAESSIDTDLAVIADEIATRAARRGGTAVSVHVTDDVMVQARPHQLERAISNLVDNAIKFSGGTSEVEIHVGAKRVEVRDHGPGISDGDKPHVFDRFYRATATRSMPGSGLGLSIVSQFAEDHNASAYVLDNVGGGAIVGIQFTA</sequence>
<dbReference type="SMART" id="SM00388">
    <property type="entry name" value="HisKA"/>
    <property type="match status" value="1"/>
</dbReference>
<dbReference type="CDD" id="cd00082">
    <property type="entry name" value="HisKA"/>
    <property type="match status" value="1"/>
</dbReference>
<dbReference type="CDD" id="cd00075">
    <property type="entry name" value="HATPase"/>
    <property type="match status" value="1"/>
</dbReference>
<dbReference type="InterPro" id="IPR005467">
    <property type="entry name" value="His_kinase_dom"/>
</dbReference>
<dbReference type="InterPro" id="IPR036097">
    <property type="entry name" value="HisK_dim/P_sf"/>
</dbReference>
<accession>A0A6J6DUX6</accession>